<dbReference type="EMBL" id="JBANRG010000011">
    <property type="protein sequence ID" value="KAK7462398.1"/>
    <property type="molecule type" value="Genomic_DNA"/>
</dbReference>
<keyword evidence="5" id="KW-0804">Transcription</keyword>
<evidence type="ECO:0000256" key="7">
    <source>
        <dbReference type="SAM" id="MobiDB-lite"/>
    </source>
</evidence>
<dbReference type="SUPFAM" id="SSF57701">
    <property type="entry name" value="Zn2/Cys6 DNA-binding domain"/>
    <property type="match status" value="1"/>
</dbReference>
<accession>A0ABR1JNA4</accession>
<keyword evidence="3" id="KW-0805">Transcription regulation</keyword>
<feature type="region of interest" description="Disordered" evidence="7">
    <location>
        <begin position="636"/>
        <end position="657"/>
    </location>
</feature>
<keyword evidence="8" id="KW-0472">Membrane</keyword>
<proteinExistence type="predicted"/>
<evidence type="ECO:0000256" key="3">
    <source>
        <dbReference type="ARBA" id="ARBA00023015"/>
    </source>
</evidence>
<evidence type="ECO:0000256" key="2">
    <source>
        <dbReference type="ARBA" id="ARBA00022723"/>
    </source>
</evidence>
<dbReference type="PANTHER" id="PTHR31845">
    <property type="entry name" value="FINGER DOMAIN PROTEIN, PUTATIVE-RELATED"/>
    <property type="match status" value="1"/>
</dbReference>
<evidence type="ECO:0000313" key="11">
    <source>
        <dbReference type="Proteomes" id="UP001498398"/>
    </source>
</evidence>
<evidence type="ECO:0000256" key="4">
    <source>
        <dbReference type="ARBA" id="ARBA00023125"/>
    </source>
</evidence>
<dbReference type="Pfam" id="PF04082">
    <property type="entry name" value="Fungal_trans"/>
    <property type="match status" value="1"/>
</dbReference>
<name>A0ABR1JNA4_9AGAR</name>
<sequence length="675" mass="75918">MRGATKSRSVPACASCKKSKARCEILDDITQKTLQHVRCHRCKALQIQCSYESLDKSVFRTGPACKTQAFEQVVRLDMDLSDHQVTDSQNHNVAPEEVTIPALPTPAPIREISSVVVRSKSGQDVVDLESLPRHIWQFYRGSAGQWHYDGIFHYEDSLDWAHPLSAIQQLSDRYNASVVTRPRIMASATSKSASGIDKLDEILSQEQRKHLLDIFEEKYVPWLNFSLIRNENNCNSTLNLICCTIASRHLRPSTRSVIAPKLESAAEDAVSRILLHPTPSESLESIQSLLILALWAPICGGSGNNRRDGHLLLVSAISMAKNIRLHEAPDRLSALKDLGSLGHVFDEAQIADTANRARMWLSLTNADSLLCIGHGRNTYSNRTPTPNTLFPMATPSSSTLPPELSEARDSRLELLGQILDATEAGLKVWLSSLEDVSRWYNDIHDVLERLGHLERLILPLPVVSDHDIFYFRMLIVIYRSCRLLVLYHAQYTSRMLFLFAGKTPDPRFFEGMMPYDLDILVIWAKDAFHSTEANLISLLEIDVSLLGTSPDIVFHIISLATIYLVSFKFFILNSRYKTKPATNDYLIARCVGVLNTAAYSEDHAAIRCAKLIEGVQALWDNREELFVLGNSPFLPPENEKEKPAKSGGFYKDQSTMQERVPETVEANLEMLYKSR</sequence>
<dbReference type="CDD" id="cd00067">
    <property type="entry name" value="GAL4"/>
    <property type="match status" value="1"/>
</dbReference>
<keyword evidence="4" id="KW-0238">DNA-binding</keyword>
<evidence type="ECO:0000256" key="8">
    <source>
        <dbReference type="SAM" id="Phobius"/>
    </source>
</evidence>
<evidence type="ECO:0000256" key="6">
    <source>
        <dbReference type="ARBA" id="ARBA00023242"/>
    </source>
</evidence>
<dbReference type="PANTHER" id="PTHR31845:SF17">
    <property type="entry name" value="ZN(II)2CYS6 TRANSCRIPTION FACTOR (EUROFUNG)"/>
    <property type="match status" value="1"/>
</dbReference>
<evidence type="ECO:0000256" key="5">
    <source>
        <dbReference type="ARBA" id="ARBA00023163"/>
    </source>
</evidence>
<dbReference type="InterPro" id="IPR036864">
    <property type="entry name" value="Zn2-C6_fun-type_DNA-bd_sf"/>
</dbReference>
<keyword evidence="11" id="KW-1185">Reference proteome</keyword>
<feature type="domain" description="Zn(2)-C6 fungal-type" evidence="9">
    <location>
        <begin position="12"/>
        <end position="51"/>
    </location>
</feature>
<evidence type="ECO:0000313" key="10">
    <source>
        <dbReference type="EMBL" id="KAK7462398.1"/>
    </source>
</evidence>
<feature type="transmembrane region" description="Helical" evidence="8">
    <location>
        <begin position="552"/>
        <end position="571"/>
    </location>
</feature>
<comment type="caution">
    <text evidence="10">The sequence shown here is derived from an EMBL/GenBank/DDBJ whole genome shotgun (WGS) entry which is preliminary data.</text>
</comment>
<dbReference type="PROSITE" id="PS50048">
    <property type="entry name" value="ZN2_CY6_FUNGAL_2"/>
    <property type="match status" value="1"/>
</dbReference>
<keyword evidence="8" id="KW-1133">Transmembrane helix</keyword>
<gene>
    <name evidence="10" type="ORF">VKT23_007997</name>
</gene>
<evidence type="ECO:0000256" key="1">
    <source>
        <dbReference type="ARBA" id="ARBA00004123"/>
    </source>
</evidence>
<dbReference type="InterPro" id="IPR001138">
    <property type="entry name" value="Zn2Cys6_DnaBD"/>
</dbReference>
<protein>
    <recommendedName>
        <fullName evidence="9">Zn(2)-C6 fungal-type domain-containing protein</fullName>
    </recommendedName>
</protein>
<reference evidence="10 11" key="1">
    <citation type="submission" date="2024-01" db="EMBL/GenBank/DDBJ databases">
        <title>A draft genome for the cacao thread blight pathogen Marasmiellus scandens.</title>
        <authorList>
            <person name="Baruah I.K."/>
            <person name="Leung J."/>
            <person name="Bukari Y."/>
            <person name="Amoako-Attah I."/>
            <person name="Meinhardt L.W."/>
            <person name="Bailey B.A."/>
            <person name="Cohen S.P."/>
        </authorList>
    </citation>
    <scope>NUCLEOTIDE SEQUENCE [LARGE SCALE GENOMIC DNA]</scope>
    <source>
        <strain evidence="10 11">GH-19</strain>
    </source>
</reference>
<comment type="subcellular location">
    <subcellularLocation>
        <location evidence="1">Nucleus</location>
    </subcellularLocation>
</comment>
<organism evidence="10 11">
    <name type="scientific">Marasmiellus scandens</name>
    <dbReference type="NCBI Taxonomy" id="2682957"/>
    <lineage>
        <taxon>Eukaryota</taxon>
        <taxon>Fungi</taxon>
        <taxon>Dikarya</taxon>
        <taxon>Basidiomycota</taxon>
        <taxon>Agaricomycotina</taxon>
        <taxon>Agaricomycetes</taxon>
        <taxon>Agaricomycetidae</taxon>
        <taxon>Agaricales</taxon>
        <taxon>Marasmiineae</taxon>
        <taxon>Omphalotaceae</taxon>
        <taxon>Marasmiellus</taxon>
    </lineage>
</organism>
<evidence type="ECO:0000259" key="9">
    <source>
        <dbReference type="PROSITE" id="PS50048"/>
    </source>
</evidence>
<dbReference type="InterPro" id="IPR007219">
    <property type="entry name" value="XnlR_reg_dom"/>
</dbReference>
<dbReference type="CDD" id="cd12148">
    <property type="entry name" value="fungal_TF_MHR"/>
    <property type="match status" value="1"/>
</dbReference>
<keyword evidence="8" id="KW-0812">Transmembrane</keyword>
<keyword evidence="2" id="KW-0479">Metal-binding</keyword>
<keyword evidence="6" id="KW-0539">Nucleus</keyword>
<dbReference type="InterPro" id="IPR051089">
    <property type="entry name" value="prtT"/>
</dbReference>
<dbReference type="Proteomes" id="UP001498398">
    <property type="component" value="Unassembled WGS sequence"/>
</dbReference>